<keyword evidence="1" id="KW-0472">Membrane</keyword>
<dbReference type="Ensembl" id="ENSBTAT00000115745.2">
    <property type="protein sequence ID" value="ENSBTAP00000099071.1"/>
    <property type="gene ID" value="ENSBTAG00000016554.7"/>
</dbReference>
<dbReference type="PANTHER" id="PTHR14636:SF1">
    <property type="entry name" value="TPA-INDUCED TRANSMEMBRANE PROTEIN"/>
    <property type="match status" value="1"/>
</dbReference>
<reference evidence="2" key="1">
    <citation type="submission" date="2018-03" db="EMBL/GenBank/DDBJ databases">
        <title>ARS-UCD1.2.</title>
        <authorList>
            <person name="Rosen B.D."/>
            <person name="Bickhart D.M."/>
            <person name="Koren S."/>
            <person name="Schnabel R.D."/>
            <person name="Hall R."/>
            <person name="Zimin A."/>
            <person name="Dreischer C."/>
            <person name="Schultheiss S."/>
            <person name="Schroeder S.G."/>
            <person name="Elsik C.G."/>
            <person name="Couldrey C."/>
            <person name="Liu G.E."/>
            <person name="Van Tassell C.P."/>
            <person name="Phillippy A.M."/>
            <person name="Smith T.P.L."/>
            <person name="Medrano J.F."/>
        </authorList>
    </citation>
    <scope>NUCLEOTIDE SEQUENCE [LARGE SCALE GENOMIC DNA]</scope>
    <source>
        <strain evidence="2">Hereford</strain>
    </source>
</reference>
<feature type="transmembrane region" description="Helical" evidence="1">
    <location>
        <begin position="66"/>
        <end position="93"/>
    </location>
</feature>
<keyword evidence="3" id="KW-1185">Reference proteome</keyword>
<evidence type="ECO:0000313" key="3">
    <source>
        <dbReference type="Proteomes" id="UP000009136"/>
    </source>
</evidence>
<keyword evidence="1" id="KW-1133">Transmembrane helix</keyword>
<dbReference type="AlphaFoldDB" id="A0AAA9TP83"/>
<reference evidence="2" key="3">
    <citation type="submission" date="2025-09" db="UniProtKB">
        <authorList>
            <consortium name="Ensembl"/>
        </authorList>
    </citation>
    <scope>IDENTIFICATION</scope>
    <source>
        <strain evidence="2">Hereford</strain>
    </source>
</reference>
<proteinExistence type="predicted"/>
<dbReference type="GO" id="GO:0005886">
    <property type="term" value="C:plasma membrane"/>
    <property type="evidence" value="ECO:0007669"/>
    <property type="project" value="Ensembl"/>
</dbReference>
<keyword evidence="1" id="KW-0812">Transmembrane</keyword>
<protein>
    <submittedName>
        <fullName evidence="2">Chromosome 1 C3orf52 homolog</fullName>
    </submittedName>
</protein>
<gene>
    <name evidence="2" type="primary">C1H3orf52</name>
</gene>
<evidence type="ECO:0000256" key="1">
    <source>
        <dbReference type="SAM" id="Phobius"/>
    </source>
</evidence>
<dbReference type="PANTHER" id="PTHR14636">
    <property type="entry name" value="TPA-INDUCED TRANSMEMBRANE PROTEIN"/>
    <property type="match status" value="1"/>
</dbReference>
<dbReference type="InterPro" id="IPR033223">
    <property type="entry name" value="TTMP"/>
</dbReference>
<dbReference type="GeneTree" id="ENSGT00390000014574"/>
<dbReference type="Proteomes" id="UP000009136">
    <property type="component" value="Chromosome 1"/>
</dbReference>
<reference evidence="2" key="2">
    <citation type="submission" date="2025-08" db="UniProtKB">
        <authorList>
            <consortium name="Ensembl"/>
        </authorList>
    </citation>
    <scope>IDENTIFICATION</scope>
    <source>
        <strain evidence="2">Hereford</strain>
    </source>
</reference>
<accession>A0AAA9TP83</accession>
<name>A0AAA9TP83_BOVIN</name>
<sequence>MEGASPPSPGNELELSVIQGRPEEQTPLNGAVQGILSSAEEPCPVQADKESPWSSCNKKLIGKCKLWMVLASVFLSFILVIIISLCLTGVTYIDEDENEILELSSNETFLVMLKIPEECVSEEELPDMLEKRVTHVYSDSPALNRYFTSVEVMDFSGENATIIFRLHFRVPPEDDSFMKYVMSEEFVLGVLQQDFHDQNMAGCETLGLDPGSLCSYDKLSTSGRHSCDGKRENQILFHVVYHRILNRVPCVIQMMKVDLCLTVALC</sequence>
<organism evidence="2 3">
    <name type="scientific">Bos taurus</name>
    <name type="common">Bovine</name>
    <dbReference type="NCBI Taxonomy" id="9913"/>
    <lineage>
        <taxon>Eukaryota</taxon>
        <taxon>Metazoa</taxon>
        <taxon>Chordata</taxon>
        <taxon>Craniata</taxon>
        <taxon>Vertebrata</taxon>
        <taxon>Euteleostomi</taxon>
        <taxon>Mammalia</taxon>
        <taxon>Eutheria</taxon>
        <taxon>Laurasiatheria</taxon>
        <taxon>Artiodactyla</taxon>
        <taxon>Ruminantia</taxon>
        <taxon>Pecora</taxon>
        <taxon>Bovidae</taxon>
        <taxon>Bovinae</taxon>
        <taxon>Bos</taxon>
    </lineage>
</organism>
<evidence type="ECO:0000313" key="2">
    <source>
        <dbReference type="Ensembl" id="ENSBTAP00000099071.1"/>
    </source>
</evidence>